<sequence>MSTDALKNLNSNSIVQQQLKPLIDVIYELKDNVQNLVKENSYLRAEITKLNNVLSGNVADHSTHVDLEDRSAKISNASLVSKNSKSTIIVKPKDDKQTISKTKSDVIKIVNPLKDNKDGKVKTFKDGRLLVKCNDPTLFKKVTKDKLADVYEVREIKTPGPRIRISGIPKNVDQDDLVSCMKKQNDSIFGEGAVCKVLKFSTINSVGQYLDTCI</sequence>
<dbReference type="EMBL" id="JALNTZ010000001">
    <property type="protein sequence ID" value="KAJ3665715.1"/>
    <property type="molecule type" value="Genomic_DNA"/>
</dbReference>
<organism evidence="1 2">
    <name type="scientific">Zophobas morio</name>
    <dbReference type="NCBI Taxonomy" id="2755281"/>
    <lineage>
        <taxon>Eukaryota</taxon>
        <taxon>Metazoa</taxon>
        <taxon>Ecdysozoa</taxon>
        <taxon>Arthropoda</taxon>
        <taxon>Hexapoda</taxon>
        <taxon>Insecta</taxon>
        <taxon>Pterygota</taxon>
        <taxon>Neoptera</taxon>
        <taxon>Endopterygota</taxon>
        <taxon>Coleoptera</taxon>
        <taxon>Polyphaga</taxon>
        <taxon>Cucujiformia</taxon>
        <taxon>Tenebrionidae</taxon>
        <taxon>Zophobas</taxon>
    </lineage>
</organism>
<dbReference type="Proteomes" id="UP001168821">
    <property type="component" value="Unassembled WGS sequence"/>
</dbReference>
<comment type="caution">
    <text evidence="1">The sequence shown here is derived from an EMBL/GenBank/DDBJ whole genome shotgun (WGS) entry which is preliminary data.</text>
</comment>
<evidence type="ECO:0000313" key="2">
    <source>
        <dbReference type="Proteomes" id="UP001168821"/>
    </source>
</evidence>
<evidence type="ECO:0000313" key="1">
    <source>
        <dbReference type="EMBL" id="KAJ3665715.1"/>
    </source>
</evidence>
<protein>
    <submittedName>
        <fullName evidence="1">Uncharacterized protein</fullName>
    </submittedName>
</protein>
<accession>A0AA38IYM4</accession>
<name>A0AA38IYM4_9CUCU</name>
<gene>
    <name evidence="1" type="ORF">Zmor_001197</name>
</gene>
<proteinExistence type="predicted"/>
<keyword evidence="2" id="KW-1185">Reference proteome</keyword>
<reference evidence="1" key="1">
    <citation type="journal article" date="2023" name="G3 (Bethesda)">
        <title>Whole genome assemblies of Zophobas morio and Tenebrio molitor.</title>
        <authorList>
            <person name="Kaur S."/>
            <person name="Stinson S.A."/>
            <person name="diCenzo G.C."/>
        </authorList>
    </citation>
    <scope>NUCLEOTIDE SEQUENCE</scope>
    <source>
        <strain evidence="1">QUZm001</strain>
    </source>
</reference>
<dbReference type="AlphaFoldDB" id="A0AA38IYM4"/>